<dbReference type="AlphaFoldDB" id="A0A849I3G5"/>
<feature type="region of interest" description="Disordered" evidence="1">
    <location>
        <begin position="730"/>
        <end position="815"/>
    </location>
</feature>
<sequence length="1026" mass="107488">MRQNVPLRRPGSVESETDRASRSIDEWLDAAVAEQARRSREGDNRTGASSDLPPAPDTVRERDAPAARSSTALGSMSAWIERAQEDLAEAGRAPEPPRGGIDALSAVERLDHGPAERSRSEALAAQEEAFRKLENRIREIAGRLEAPSGAVRKPVPRHIEDAVVEIRARQAALEDEIAPSPIAEAAPARMLAPSSSRRPAAEELSAMPTKVAPASSLEALRQDVDRLHGSLAALATRSDLGTLERSISMLAQEIAELRTGGGNLAPVEAEVEALQVEVKRLAGTGSMPTEGIGKLARDIDIVSHKLDIVAASGIDPAAIDALSREVADVKRMLGGMAVPADISALSDQLGDLKLDLARIGSRQIDSDDFTSLRVAFEEMRDALSSGAPSGRLELSAADIQQATKDELQPIASMLVMLIEKIERLERHASDPEMLEQIERQIAGLSATIGSTASRDPALSDLSQAMTDLMSEVASWRQGTIDIAEQAARSAVERTLQAMREGAPAAGPSASPQAYIDEHRPDLVASPDLPIRASGGHEEPPGHAVGEEAVGVPAGLAPLSDTALRRLNEAVLSSGLSDADRPLPRAPENEVLLEPGAGRPRSGTEAPAPETGAEDPRDIKASFIAAARRAAQAAAADAEKGKGRPLDRLASAEEGSGQARIRGVLDRLRRPLLVSAAALVVAIGGYRLLAELTAEQPSQIAALKPPPAASQAPAPVITAGAPMKVAALPEAPEPTTTQSVAPPREVPAISQQQQGVAAEPSSAAQANAGAAGGQPPAIDGLGQKEVSQLPPVPASTVPPPKPPIAPEGTSGIPSSLRQAAAGGDAAALYELASRTMEGRGVARDPRAAVALFEKAGEKNLAIAQYRAGNAYEKGIGVARDVEAARRWYQRAAENGNTRAMHNLAVLMAEGVGGKPDYAGAMTWFQKAADQGVRDSQFNLAVLLARGLGTQPDLVRSYAWFAIAAAQGDDEAGRKRDEVGARLQPADLARAKSIVERWRVTPPNQATNEAPSPATWSTDAQIKAPGRA</sequence>
<dbReference type="RefSeq" id="WP_171216449.1">
    <property type="nucleotide sequence ID" value="NZ_JABEPP010000001.1"/>
</dbReference>
<evidence type="ECO:0008006" key="4">
    <source>
        <dbReference type="Google" id="ProtNLM"/>
    </source>
</evidence>
<feature type="region of interest" description="Disordered" evidence="1">
    <location>
        <begin position="574"/>
        <end position="615"/>
    </location>
</feature>
<keyword evidence="3" id="KW-1185">Reference proteome</keyword>
<name>A0A849I3G5_9HYPH</name>
<protein>
    <recommendedName>
        <fullName evidence="4">Sel1 repeat family protein</fullName>
    </recommendedName>
</protein>
<dbReference type="InterPro" id="IPR050767">
    <property type="entry name" value="Sel1_AlgK"/>
</dbReference>
<feature type="compositionally biased region" description="Basic and acidic residues" evidence="1">
    <location>
        <begin position="16"/>
        <end position="25"/>
    </location>
</feature>
<accession>A0A849I3G5</accession>
<reference evidence="2 3" key="1">
    <citation type="submission" date="2020-04" db="EMBL/GenBank/DDBJ databases">
        <title>Enterovirga sp. isolate from soil.</title>
        <authorList>
            <person name="Chea S."/>
            <person name="Kim D.-U."/>
        </authorList>
    </citation>
    <scope>NUCLEOTIDE SEQUENCE [LARGE SCALE GENOMIC DNA]</scope>
    <source>
        <strain evidence="2 3">DB1703</strain>
    </source>
</reference>
<gene>
    <name evidence="2" type="ORF">HJG44_00780</name>
</gene>
<dbReference type="Gene3D" id="1.25.40.10">
    <property type="entry name" value="Tetratricopeptide repeat domain"/>
    <property type="match status" value="1"/>
</dbReference>
<dbReference type="PANTHER" id="PTHR11102:SF160">
    <property type="entry name" value="ERAD-ASSOCIATED E3 UBIQUITIN-PROTEIN LIGASE COMPONENT HRD3"/>
    <property type="match status" value="1"/>
</dbReference>
<feature type="compositionally biased region" description="Polar residues" evidence="1">
    <location>
        <begin position="1000"/>
        <end position="1018"/>
    </location>
</feature>
<dbReference type="Proteomes" id="UP000564885">
    <property type="component" value="Unassembled WGS sequence"/>
</dbReference>
<feature type="region of interest" description="Disordered" evidence="1">
    <location>
        <begin position="1"/>
        <end position="77"/>
    </location>
</feature>
<dbReference type="SUPFAM" id="SSF81901">
    <property type="entry name" value="HCP-like"/>
    <property type="match status" value="1"/>
</dbReference>
<feature type="region of interest" description="Disordered" evidence="1">
    <location>
        <begin position="997"/>
        <end position="1026"/>
    </location>
</feature>
<proteinExistence type="predicted"/>
<dbReference type="InterPro" id="IPR006597">
    <property type="entry name" value="Sel1-like"/>
</dbReference>
<dbReference type="InterPro" id="IPR011990">
    <property type="entry name" value="TPR-like_helical_dom_sf"/>
</dbReference>
<feature type="compositionally biased region" description="Low complexity" evidence="1">
    <location>
        <begin position="756"/>
        <end position="776"/>
    </location>
</feature>
<dbReference type="Pfam" id="PF08238">
    <property type="entry name" value="Sel1"/>
    <property type="match status" value="4"/>
</dbReference>
<feature type="region of interest" description="Disordered" evidence="1">
    <location>
        <begin position="524"/>
        <end position="546"/>
    </location>
</feature>
<feature type="compositionally biased region" description="Basic and acidic residues" evidence="1">
    <location>
        <begin position="35"/>
        <end position="44"/>
    </location>
</feature>
<evidence type="ECO:0000313" key="3">
    <source>
        <dbReference type="Proteomes" id="UP000564885"/>
    </source>
</evidence>
<feature type="compositionally biased region" description="Basic and acidic residues" evidence="1">
    <location>
        <begin position="636"/>
        <end position="650"/>
    </location>
</feature>
<feature type="region of interest" description="Disordered" evidence="1">
    <location>
        <begin position="634"/>
        <end position="656"/>
    </location>
</feature>
<comment type="caution">
    <text evidence="2">The sequence shown here is derived from an EMBL/GenBank/DDBJ whole genome shotgun (WGS) entry which is preliminary data.</text>
</comment>
<dbReference type="SMART" id="SM00671">
    <property type="entry name" value="SEL1"/>
    <property type="match status" value="4"/>
</dbReference>
<feature type="compositionally biased region" description="Pro residues" evidence="1">
    <location>
        <begin position="789"/>
        <end position="804"/>
    </location>
</feature>
<evidence type="ECO:0000313" key="2">
    <source>
        <dbReference type="EMBL" id="NNM70929.1"/>
    </source>
</evidence>
<dbReference type="PANTHER" id="PTHR11102">
    <property type="entry name" value="SEL-1-LIKE PROTEIN"/>
    <property type="match status" value="1"/>
</dbReference>
<organism evidence="2 3">
    <name type="scientific">Enterovirga aerilata</name>
    <dbReference type="NCBI Taxonomy" id="2730920"/>
    <lineage>
        <taxon>Bacteria</taxon>
        <taxon>Pseudomonadati</taxon>
        <taxon>Pseudomonadota</taxon>
        <taxon>Alphaproteobacteria</taxon>
        <taxon>Hyphomicrobiales</taxon>
        <taxon>Methylobacteriaceae</taxon>
        <taxon>Enterovirga</taxon>
    </lineage>
</organism>
<evidence type="ECO:0000256" key="1">
    <source>
        <dbReference type="SAM" id="MobiDB-lite"/>
    </source>
</evidence>
<dbReference type="EMBL" id="JABEPP010000001">
    <property type="protein sequence ID" value="NNM70929.1"/>
    <property type="molecule type" value="Genomic_DNA"/>
</dbReference>